<dbReference type="Proteomes" id="UP000553209">
    <property type="component" value="Unassembled WGS sequence"/>
</dbReference>
<comment type="caution">
    <text evidence="2">The sequence shown here is derived from an EMBL/GenBank/DDBJ whole genome shotgun (WGS) entry which is preliminary data.</text>
</comment>
<name>A0A7X6M8R2_9ACTN</name>
<evidence type="ECO:0000313" key="2">
    <source>
        <dbReference type="EMBL" id="NKY96717.1"/>
    </source>
</evidence>
<protein>
    <submittedName>
        <fullName evidence="2">Uncharacterized protein</fullName>
    </submittedName>
</protein>
<proteinExistence type="predicted"/>
<feature type="compositionally biased region" description="Polar residues" evidence="1">
    <location>
        <begin position="1"/>
        <end position="15"/>
    </location>
</feature>
<evidence type="ECO:0000313" key="3">
    <source>
        <dbReference type="Proteomes" id="UP000553209"/>
    </source>
</evidence>
<organism evidence="2 3">
    <name type="scientific">Nocardiopsis alborubida</name>
    <dbReference type="NCBI Taxonomy" id="146802"/>
    <lineage>
        <taxon>Bacteria</taxon>
        <taxon>Bacillati</taxon>
        <taxon>Actinomycetota</taxon>
        <taxon>Actinomycetes</taxon>
        <taxon>Streptosporangiales</taxon>
        <taxon>Nocardiopsidaceae</taxon>
        <taxon>Nocardiopsis</taxon>
    </lineage>
</organism>
<keyword evidence="3" id="KW-1185">Reference proteome</keyword>
<sequence>MFTHQPTTPTPNLTRLENPGFRGFRATDPAEQHVHGAYGRRAADDPHLVAVDILGLGPQQVHQVVLRALADHVSKPTSAEHSSLMQ</sequence>
<dbReference type="RefSeq" id="WP_168443930.1">
    <property type="nucleotide sequence ID" value="NZ_JAAXPG010000002.1"/>
</dbReference>
<gene>
    <name evidence="2" type="ORF">HGB44_03370</name>
</gene>
<dbReference type="AlphaFoldDB" id="A0A7X6M8R2"/>
<accession>A0A7X6M8R2</accession>
<feature type="region of interest" description="Disordered" evidence="1">
    <location>
        <begin position="1"/>
        <end position="26"/>
    </location>
</feature>
<reference evidence="2 3" key="1">
    <citation type="submission" date="2020-04" db="EMBL/GenBank/DDBJ databases">
        <title>MicrobeNet Type strains.</title>
        <authorList>
            <person name="Nicholson A.C."/>
        </authorList>
    </citation>
    <scope>NUCLEOTIDE SEQUENCE [LARGE SCALE GENOMIC DNA]</scope>
    <source>
        <strain evidence="2 3">ATCC 23612</strain>
    </source>
</reference>
<evidence type="ECO:0000256" key="1">
    <source>
        <dbReference type="SAM" id="MobiDB-lite"/>
    </source>
</evidence>
<dbReference type="EMBL" id="JAAXPG010000002">
    <property type="protein sequence ID" value="NKY96717.1"/>
    <property type="molecule type" value="Genomic_DNA"/>
</dbReference>